<gene>
    <name evidence="1" type="ORF">T4B_9385</name>
</gene>
<dbReference type="AlphaFoldDB" id="A0A0V1GSB5"/>
<name>A0A0V1GSB5_TRIPS</name>
<proteinExistence type="predicted"/>
<evidence type="ECO:0000313" key="1">
    <source>
        <dbReference type="EMBL" id="KRZ01164.1"/>
    </source>
</evidence>
<dbReference type="EMBL" id="JYDS01000676">
    <property type="protein sequence ID" value="KRZ01164.1"/>
    <property type="molecule type" value="Genomic_DNA"/>
</dbReference>
<evidence type="ECO:0000313" key="2">
    <source>
        <dbReference type="Proteomes" id="UP000054805"/>
    </source>
</evidence>
<keyword evidence="2" id="KW-1185">Reference proteome</keyword>
<organism evidence="1 2">
    <name type="scientific">Trichinella pseudospiralis</name>
    <name type="common">Parasitic roundworm</name>
    <dbReference type="NCBI Taxonomy" id="6337"/>
    <lineage>
        <taxon>Eukaryota</taxon>
        <taxon>Metazoa</taxon>
        <taxon>Ecdysozoa</taxon>
        <taxon>Nematoda</taxon>
        <taxon>Enoplea</taxon>
        <taxon>Dorylaimia</taxon>
        <taxon>Trichinellida</taxon>
        <taxon>Trichinellidae</taxon>
        <taxon>Trichinella</taxon>
    </lineage>
</organism>
<reference evidence="1 2" key="1">
    <citation type="submission" date="2015-01" db="EMBL/GenBank/DDBJ databases">
        <title>Evolution of Trichinella species and genotypes.</title>
        <authorList>
            <person name="Korhonen P.K."/>
            <person name="Edoardo P."/>
            <person name="Giuseppe L.R."/>
            <person name="Gasser R.B."/>
        </authorList>
    </citation>
    <scope>NUCLEOTIDE SEQUENCE [LARGE SCALE GENOMIC DNA]</scope>
    <source>
        <strain evidence="1">ISS588</strain>
    </source>
</reference>
<protein>
    <submittedName>
        <fullName evidence="1">Uncharacterized protein</fullName>
    </submittedName>
</protein>
<dbReference type="Proteomes" id="UP000054805">
    <property type="component" value="Unassembled WGS sequence"/>
</dbReference>
<accession>A0A0V1GSB5</accession>
<sequence>MQIFTYPEDKYCAIKCYWHSLRATPQAMPRAFYKIFEFFRILAPGVAPGYASGQIKICIFPQAMPMAFYCTIFAPRLCENLHIIFENPQPEG</sequence>
<comment type="caution">
    <text evidence="1">The sequence shown here is derived from an EMBL/GenBank/DDBJ whole genome shotgun (WGS) entry which is preliminary data.</text>
</comment>